<protein>
    <recommendedName>
        <fullName evidence="3">DUF4268 domain-containing protein</fullName>
    </recommendedName>
</protein>
<gene>
    <name evidence="1" type="ORF">BLTE_27520</name>
</gene>
<accession>A0A348G3D4</accession>
<name>A0A348G3D4_9HYPH</name>
<dbReference type="InterPro" id="IPR011856">
    <property type="entry name" value="tRNA_endonuc-like_dom_sf"/>
</dbReference>
<evidence type="ECO:0000313" key="1">
    <source>
        <dbReference type="EMBL" id="BBF94067.1"/>
    </source>
</evidence>
<dbReference type="EMBL" id="AP018907">
    <property type="protein sequence ID" value="BBF94067.1"/>
    <property type="molecule type" value="Genomic_DNA"/>
</dbReference>
<dbReference type="RefSeq" id="WP_126401216.1">
    <property type="nucleotide sequence ID" value="NZ_AP018907.1"/>
</dbReference>
<dbReference type="Proteomes" id="UP000266934">
    <property type="component" value="Chromosome"/>
</dbReference>
<dbReference type="OrthoDB" id="506280at2"/>
<dbReference type="KEGG" id="blag:BLTE_27520"/>
<dbReference type="GO" id="GO:0003676">
    <property type="term" value="F:nucleic acid binding"/>
    <property type="evidence" value="ECO:0007669"/>
    <property type="project" value="InterPro"/>
</dbReference>
<evidence type="ECO:0000313" key="2">
    <source>
        <dbReference type="Proteomes" id="UP000266934"/>
    </source>
</evidence>
<organism evidence="1 2">
    <name type="scientific">Blastochloris tepida</name>
    <dbReference type="NCBI Taxonomy" id="2233851"/>
    <lineage>
        <taxon>Bacteria</taxon>
        <taxon>Pseudomonadati</taxon>
        <taxon>Pseudomonadota</taxon>
        <taxon>Alphaproteobacteria</taxon>
        <taxon>Hyphomicrobiales</taxon>
        <taxon>Blastochloridaceae</taxon>
        <taxon>Blastochloris</taxon>
    </lineage>
</organism>
<sequence>MSSRQHAPLVLVSNEDGSRTLPPISVQSNKQAGGYDEAWVRDLIFRHPEAIPLQEIDPSYGPLIPVCTELDTRAAGYADALFVNPLGMPTLVECKLWRNPEARREVVGQIIDYARAIRRWTFSDLQREAARARGEQGFDLVEHIRGQGHPDLDEAAFADNVSLNLAKGRVMLLVLGDGIREGVEAIADYIQNTAALQFTFGLVEAQVFDLGEGRRIVQPRVLARTLIVNRTVIDLARPDLAVSEDAEESETDLQAPRELDERQRWMKAFWTELLDGLRLDDAEQPLANVRAAANIFFPLAPRSNIWITCYFLESGSRMGVFLASRKNSPLAQEIVRKLAEEREQIEREIGIPMGWPTSAAGKIEPYSFKEFRPLRDDRFRREQLEWFRKAINSYVNAFRPRVANLVREIADNSGAVQS</sequence>
<reference evidence="1 2" key="1">
    <citation type="submission" date="2018-08" db="EMBL/GenBank/DDBJ databases">
        <title>Complete genome sequencing of Blastochloris tepida GI.</title>
        <authorList>
            <person name="Tsukatani Y."/>
            <person name="Mori H."/>
        </authorList>
    </citation>
    <scope>NUCLEOTIDE SEQUENCE [LARGE SCALE GENOMIC DNA]</scope>
    <source>
        <strain evidence="1 2">GI</strain>
    </source>
</reference>
<dbReference type="Gene3D" id="3.40.1350.10">
    <property type="match status" value="1"/>
</dbReference>
<proteinExistence type="predicted"/>
<keyword evidence="2" id="KW-1185">Reference proteome</keyword>
<dbReference type="AlphaFoldDB" id="A0A348G3D4"/>
<evidence type="ECO:0008006" key="3">
    <source>
        <dbReference type="Google" id="ProtNLM"/>
    </source>
</evidence>